<dbReference type="GO" id="GO:0005524">
    <property type="term" value="F:ATP binding"/>
    <property type="evidence" value="ECO:0007669"/>
    <property type="project" value="UniProtKB-KW"/>
</dbReference>
<feature type="domain" description="ABC transporter" evidence="10">
    <location>
        <begin position="260"/>
        <end position="507"/>
    </location>
</feature>
<dbReference type="InterPro" id="IPR050107">
    <property type="entry name" value="ABC_carbohydrate_import_ATPase"/>
</dbReference>
<comment type="similarity">
    <text evidence="9">Belongs to the ABC transporter superfamily.</text>
</comment>
<comment type="subcellular location">
    <subcellularLocation>
        <location evidence="9">Cell membrane</location>
        <topology evidence="9">Peripheral membrane protein</topology>
    </subcellularLocation>
</comment>
<dbReference type="SUPFAM" id="SSF52540">
    <property type="entry name" value="P-loop containing nucleoside triphosphate hydrolases"/>
    <property type="match status" value="2"/>
</dbReference>
<dbReference type="PANTHER" id="PTHR43790">
    <property type="entry name" value="CARBOHYDRATE TRANSPORT ATP-BINDING PROTEIN MG119-RELATED"/>
    <property type="match status" value="1"/>
</dbReference>
<dbReference type="PROSITE" id="PS00211">
    <property type="entry name" value="ABC_TRANSPORTER_1"/>
    <property type="match status" value="1"/>
</dbReference>
<dbReference type="InterPro" id="IPR017871">
    <property type="entry name" value="ABC_transporter-like_CS"/>
</dbReference>
<evidence type="ECO:0000256" key="3">
    <source>
        <dbReference type="ARBA" id="ARBA00022597"/>
    </source>
</evidence>
<evidence type="ECO:0000259" key="10">
    <source>
        <dbReference type="PROSITE" id="PS50893"/>
    </source>
</evidence>
<evidence type="ECO:0000256" key="5">
    <source>
        <dbReference type="ARBA" id="ARBA00022741"/>
    </source>
</evidence>
<evidence type="ECO:0000256" key="9">
    <source>
        <dbReference type="RuleBase" id="RU367029"/>
    </source>
</evidence>
<keyword evidence="6 9" id="KW-0067">ATP-binding</keyword>
<evidence type="ECO:0000256" key="6">
    <source>
        <dbReference type="ARBA" id="ARBA00022840"/>
    </source>
</evidence>
<keyword evidence="8 9" id="KW-0472">Membrane</keyword>
<evidence type="ECO:0000256" key="4">
    <source>
        <dbReference type="ARBA" id="ARBA00022737"/>
    </source>
</evidence>
<keyword evidence="12" id="KW-1185">Reference proteome</keyword>
<keyword evidence="3 9" id="KW-0762">Sugar transport</keyword>
<evidence type="ECO:0000256" key="2">
    <source>
        <dbReference type="ARBA" id="ARBA00022475"/>
    </source>
</evidence>
<dbReference type="PROSITE" id="PS50893">
    <property type="entry name" value="ABC_TRANSPORTER_2"/>
    <property type="match status" value="2"/>
</dbReference>
<evidence type="ECO:0000313" key="11">
    <source>
        <dbReference type="EMBL" id="ERJ94292.1"/>
    </source>
</evidence>
<dbReference type="InterPro" id="IPR003593">
    <property type="entry name" value="AAA+_ATPase"/>
</dbReference>
<dbReference type="InterPro" id="IPR027417">
    <property type="entry name" value="P-loop_NTPase"/>
</dbReference>
<dbReference type="EC" id="7.5.2.11" evidence="9"/>
<keyword evidence="4" id="KW-0677">Repeat</keyword>
<dbReference type="PANTHER" id="PTHR43790:SF7">
    <property type="entry name" value="GALACTOSE_METHYL GALACTOSIDE IMPORT ATP-BINDING PROTEIN MGLA"/>
    <property type="match status" value="1"/>
</dbReference>
<gene>
    <name evidence="11" type="ORF">HMPREF9193_00264</name>
</gene>
<dbReference type="RefSeq" id="WP_021686665.1">
    <property type="nucleotide sequence ID" value="NZ_KI260561.1"/>
</dbReference>
<dbReference type="Proteomes" id="UP000016649">
    <property type="component" value="Unassembled WGS sequence"/>
</dbReference>
<comment type="catalytic activity">
    <reaction evidence="9">
        <text>D-galactose(out) + ATP + H2O = D-galactose(in) + ADP + phosphate + H(+)</text>
        <dbReference type="Rhea" id="RHEA:60156"/>
        <dbReference type="ChEBI" id="CHEBI:4139"/>
        <dbReference type="ChEBI" id="CHEBI:15377"/>
        <dbReference type="ChEBI" id="CHEBI:15378"/>
        <dbReference type="ChEBI" id="CHEBI:30616"/>
        <dbReference type="ChEBI" id="CHEBI:43474"/>
        <dbReference type="ChEBI" id="CHEBI:456216"/>
        <dbReference type="EC" id="7.5.2.11"/>
    </reaction>
</comment>
<keyword evidence="1 9" id="KW-0813">Transport</keyword>
<dbReference type="SMART" id="SM00382">
    <property type="entry name" value="AAA"/>
    <property type="match status" value="2"/>
</dbReference>
<keyword evidence="2 9" id="KW-1003">Cell membrane</keyword>
<comment type="function">
    <text evidence="9">Part of an ABC transporter complex involved in carbohydrate import. Could be involved in ribose, galactose and/or methyl galactoside import. Responsible for energy coupling to the transport system.</text>
</comment>
<dbReference type="Pfam" id="PF00005">
    <property type="entry name" value="ABC_tran"/>
    <property type="match status" value="2"/>
</dbReference>
<feature type="domain" description="ABC transporter" evidence="10">
    <location>
        <begin position="7"/>
        <end position="245"/>
    </location>
</feature>
<comment type="caution">
    <text evidence="11">The sequence shown here is derived from an EMBL/GenBank/DDBJ whole genome shotgun (WGS) entry which is preliminary data.</text>
</comment>
<keyword evidence="5 9" id="KW-0547">Nucleotide-binding</keyword>
<protein>
    <recommendedName>
        <fullName evidence="9">Ribose/galactose/methyl galactoside import ATP-binding protein</fullName>
        <ecNumber evidence="9">7.5.2.11</ecNumber>
    </recommendedName>
</protein>
<evidence type="ECO:0000256" key="8">
    <source>
        <dbReference type="ARBA" id="ARBA00023136"/>
    </source>
</evidence>
<evidence type="ECO:0000313" key="12">
    <source>
        <dbReference type="Proteomes" id="UP000016649"/>
    </source>
</evidence>
<dbReference type="Gene3D" id="3.40.50.300">
    <property type="entry name" value="P-loop containing nucleotide triphosphate hydrolases"/>
    <property type="match status" value="2"/>
</dbReference>
<accession>A0ABN0P1F3</accession>
<evidence type="ECO:0000256" key="7">
    <source>
        <dbReference type="ARBA" id="ARBA00022967"/>
    </source>
</evidence>
<dbReference type="CDD" id="cd03215">
    <property type="entry name" value="ABC_Carb_Monos_II"/>
    <property type="match status" value="1"/>
</dbReference>
<evidence type="ECO:0000256" key="1">
    <source>
        <dbReference type="ARBA" id="ARBA00022448"/>
    </source>
</evidence>
<dbReference type="EMBL" id="AWVH01000005">
    <property type="protein sequence ID" value="ERJ94292.1"/>
    <property type="molecule type" value="Genomic_DNA"/>
</dbReference>
<sequence length="508" mass="56072">MSDEYVLRMEGITKQFPGVLALNDVSVNVKAGTVHALMGENGAGKSTLMKCLFGIYHPDSGSVLFKGKKVKFHDARDALEAGISMIHQELSNVPHRTVAQNIWLGREPMRAGKLPLIDHQKMIENTAQLLKQLDMPISPNDKMANLSISAQQTCEIAKAVSYGASVVVMDEPTSSLSEKEVDHLFKIVNDLRSKGVAVIYISHRMNEIFRIADEVTVMRDGTKVGTYPASELNEDKLINLMIGRVTTQRFPQIDTVPGEVKLQVKHLSSPNPRSFQDISFDLRKSEILGIGGLVGAQRSEMVEALFGLRSVIAGEIIVGGKVVRIRTPRDAIKNKIGLITEDRRGSGIFPLLSITKNTAIAAITTNTENQYLNKLRLIRHKEAEKMAAGLSLLLRTKTPSMNTQIQNLSGGNQQKVIVSRWLMTLPDILIMDEPTRGIDVGAKYEIYTIMADLVKEGKSIIMVSSEMPELIGMSHRIMVLCNGRLTGILDKKDATQESVMRLATKFSD</sequence>
<organism evidence="11 12">
    <name type="scientific">Treponema lecithinolyticum ATCC 700332</name>
    <dbReference type="NCBI Taxonomy" id="1321815"/>
    <lineage>
        <taxon>Bacteria</taxon>
        <taxon>Pseudomonadati</taxon>
        <taxon>Spirochaetota</taxon>
        <taxon>Spirochaetia</taxon>
        <taxon>Spirochaetales</taxon>
        <taxon>Treponemataceae</taxon>
        <taxon>Treponema</taxon>
    </lineage>
</organism>
<name>A0ABN0P1F3_TRELE</name>
<dbReference type="CDD" id="cd03216">
    <property type="entry name" value="ABC_Carb_Monos_I"/>
    <property type="match status" value="1"/>
</dbReference>
<reference evidence="11 12" key="1">
    <citation type="submission" date="2013-08" db="EMBL/GenBank/DDBJ databases">
        <authorList>
            <person name="Weinstock G."/>
            <person name="Sodergren E."/>
            <person name="Wylie T."/>
            <person name="Fulton L."/>
            <person name="Fulton R."/>
            <person name="Fronick C."/>
            <person name="O'Laughlin M."/>
            <person name="Godfrey J."/>
            <person name="Miner T."/>
            <person name="Herter B."/>
            <person name="Appelbaum E."/>
            <person name="Cordes M."/>
            <person name="Lek S."/>
            <person name="Wollam A."/>
            <person name="Pepin K.H."/>
            <person name="Palsikar V.B."/>
            <person name="Mitreva M."/>
            <person name="Wilson R.K."/>
        </authorList>
    </citation>
    <scope>NUCLEOTIDE SEQUENCE [LARGE SCALE GENOMIC DNA]</scope>
    <source>
        <strain evidence="11 12">ATCC 700332</strain>
    </source>
</reference>
<keyword evidence="7 9" id="KW-1278">Translocase</keyword>
<dbReference type="InterPro" id="IPR003439">
    <property type="entry name" value="ABC_transporter-like_ATP-bd"/>
</dbReference>
<proteinExistence type="inferred from homology"/>